<dbReference type="SUPFAM" id="SSF143011">
    <property type="entry name" value="RelE-like"/>
    <property type="match status" value="1"/>
</dbReference>
<dbReference type="PANTHER" id="PTHR33755:SF5">
    <property type="entry name" value="TYPE II TOXIN-ANTITOXIN SYSTEM RELE_PARE FAMILY TOXIN"/>
    <property type="match status" value="1"/>
</dbReference>
<comment type="caution">
    <text evidence="3">The sequence shown here is derived from an EMBL/GenBank/DDBJ whole genome shotgun (WGS) entry which is preliminary data.</text>
</comment>
<protein>
    <submittedName>
        <fullName evidence="3">Type II toxin-antitoxin system RelE/ParE family toxin</fullName>
    </submittedName>
</protein>
<dbReference type="Pfam" id="PF05016">
    <property type="entry name" value="ParE_toxin"/>
    <property type="match status" value="1"/>
</dbReference>
<keyword evidence="2" id="KW-1277">Toxin-antitoxin system</keyword>
<dbReference type="InterPro" id="IPR007712">
    <property type="entry name" value="RelE/ParE_toxin"/>
</dbReference>
<dbReference type="Proteomes" id="UP000322915">
    <property type="component" value="Unassembled WGS sequence"/>
</dbReference>
<dbReference type="InterPro" id="IPR051803">
    <property type="entry name" value="TA_system_RelE-like_toxin"/>
</dbReference>
<proteinExistence type="inferred from homology"/>
<dbReference type="InterPro" id="IPR035093">
    <property type="entry name" value="RelE/ParE_toxin_dom_sf"/>
</dbReference>
<dbReference type="PANTHER" id="PTHR33755">
    <property type="entry name" value="TOXIN PARE1-RELATED"/>
    <property type="match status" value="1"/>
</dbReference>
<evidence type="ECO:0000256" key="2">
    <source>
        <dbReference type="ARBA" id="ARBA00022649"/>
    </source>
</evidence>
<dbReference type="RefSeq" id="WP_149606104.1">
    <property type="nucleotide sequence ID" value="NZ_SEUJ01000070.1"/>
</dbReference>
<evidence type="ECO:0000313" key="3">
    <source>
        <dbReference type="EMBL" id="KAA1156035.1"/>
    </source>
</evidence>
<reference evidence="3 4" key="1">
    <citation type="submission" date="2019-01" db="EMBL/GenBank/DDBJ databases">
        <title>Genome sequences of marine Pseudoalteromonas species.</title>
        <authorList>
            <person name="Boraston A.B."/>
            <person name="Hehemann J.-H."/>
            <person name="Vickers C.J."/>
            <person name="Salama-Alber O."/>
            <person name="Abe K."/>
            <person name="Hettle A.J."/>
        </authorList>
    </citation>
    <scope>NUCLEOTIDE SEQUENCE [LARGE SCALE GENOMIC DNA]</scope>
    <source>
        <strain evidence="3 4">PS47</strain>
    </source>
</reference>
<organism evidence="3 4">
    <name type="scientific">Pseudoalteromonas fuliginea</name>
    <dbReference type="NCBI Taxonomy" id="1872678"/>
    <lineage>
        <taxon>Bacteria</taxon>
        <taxon>Pseudomonadati</taxon>
        <taxon>Pseudomonadota</taxon>
        <taxon>Gammaproteobacteria</taxon>
        <taxon>Alteromonadales</taxon>
        <taxon>Pseudoalteromonadaceae</taxon>
        <taxon>Pseudoalteromonas</taxon>
    </lineage>
</organism>
<dbReference type="EMBL" id="SEUJ01000070">
    <property type="protein sequence ID" value="KAA1156035.1"/>
    <property type="molecule type" value="Genomic_DNA"/>
</dbReference>
<accession>A0ABQ6RHV1</accession>
<keyword evidence="4" id="KW-1185">Reference proteome</keyword>
<name>A0ABQ6RHV1_9GAMM</name>
<evidence type="ECO:0000313" key="4">
    <source>
        <dbReference type="Proteomes" id="UP000322915"/>
    </source>
</evidence>
<comment type="similarity">
    <text evidence="1">Belongs to the RelE toxin family.</text>
</comment>
<dbReference type="Gene3D" id="3.30.2310.20">
    <property type="entry name" value="RelE-like"/>
    <property type="match status" value="1"/>
</dbReference>
<evidence type="ECO:0000256" key="1">
    <source>
        <dbReference type="ARBA" id="ARBA00006226"/>
    </source>
</evidence>
<sequence>MAEIIWTNPALDDLNDIAEYIALSNLQSAKKLVSKIFEKVERLELFPESGKKPIELANLNYLELVVNPCRIFYKKDNDKVYILHVMRQERDLRKFLLLTQYTANNTP</sequence>
<gene>
    <name evidence="3" type="ORF">EU509_11215</name>
</gene>